<dbReference type="Pfam" id="PF07907">
    <property type="entry name" value="YibE_F"/>
    <property type="match status" value="1"/>
</dbReference>
<reference evidence="2 3" key="1">
    <citation type="journal article" date="2013" name="Genome Announc.">
        <title>Draft Genome Sequence of Staphylococcus simulans UMC-CNS-990, Isolated from a Case of Chronic Bovine Mastitis.</title>
        <authorList>
            <person name="Calcutt M.J."/>
            <person name="Foecking M.F."/>
            <person name="Hsieh H.Y."/>
            <person name="Perry J."/>
            <person name="Stewart G.C."/>
            <person name="Middleton J.R."/>
        </authorList>
    </citation>
    <scope>NUCLEOTIDE SEQUENCE [LARGE SCALE GENOMIC DNA]</scope>
    <source>
        <strain evidence="2 3">UMC-CNS-990</strain>
    </source>
</reference>
<evidence type="ECO:0000313" key="3">
    <source>
        <dbReference type="Proteomes" id="UP000017131"/>
    </source>
</evidence>
<accession>A0ABN0PGH3</accession>
<feature type="transmembrane region" description="Helical" evidence="1">
    <location>
        <begin position="202"/>
        <end position="226"/>
    </location>
</feature>
<keyword evidence="1" id="KW-0812">Transmembrane</keyword>
<keyword evidence="3" id="KW-1185">Reference proteome</keyword>
<dbReference type="Proteomes" id="UP000017131">
    <property type="component" value="Unassembled WGS sequence"/>
</dbReference>
<feature type="transmembrane region" description="Helical" evidence="1">
    <location>
        <begin position="341"/>
        <end position="363"/>
    </location>
</feature>
<dbReference type="InterPro" id="IPR012507">
    <property type="entry name" value="YibE_F"/>
</dbReference>
<gene>
    <name evidence="2" type="ORF">SSIM_01495</name>
</gene>
<comment type="caution">
    <text evidence="2">The sequence shown here is derived from an EMBL/GenBank/DDBJ whole genome shotgun (WGS) entry which is preliminary data.</text>
</comment>
<feature type="transmembrane region" description="Helical" evidence="1">
    <location>
        <begin position="175"/>
        <end position="195"/>
    </location>
</feature>
<name>A0ABN0PGH3_STASI</name>
<proteinExistence type="predicted"/>
<dbReference type="PANTHER" id="PTHR41771">
    <property type="entry name" value="MEMBRANE PROTEIN-RELATED"/>
    <property type="match status" value="1"/>
</dbReference>
<dbReference type="EMBL" id="AXDY01000001">
    <property type="protein sequence ID" value="ERS94797.1"/>
    <property type="molecule type" value="Genomic_DNA"/>
</dbReference>
<evidence type="ECO:0008006" key="4">
    <source>
        <dbReference type="Google" id="ProtNLM"/>
    </source>
</evidence>
<dbReference type="RefSeq" id="WP_023014928.1">
    <property type="nucleotide sequence ID" value="NZ_AXDY01000001.1"/>
</dbReference>
<sequence>MSFKQRLHQPFSWVLISFAVIFIASLLFTLFNARFYHMPIGEITKIYHQKSVDVTDEHHNQDTKYTEQLNFKVLNGKFEGQTGTIKHTYYQSQVDSEKFHVHNKVLLHINKHPNDATIIEKKRDTLVVAITGIFLLIVLWVGRKVGIQSILSLIINSGAILGAIAIHNAVPSVNLFWLMSLAVILATVITLLLVTGWHWRTLITVISTLFGTFICVGIAELVIQATGGSGIKYETMDLLTLPPKEVFMASVIVGTLGAVMDVAITIASGMYEIKERTPAIDLKRWALAGRHIGQDIMGTMTNILLFSYLAGSLPMMLIYLRNANTITYTISMNWSLEIARALIGGIGIVLTIPVTILLMELWVKVRGEQT</sequence>
<evidence type="ECO:0000313" key="2">
    <source>
        <dbReference type="EMBL" id="ERS94797.1"/>
    </source>
</evidence>
<feature type="transmembrane region" description="Helical" evidence="1">
    <location>
        <begin position="149"/>
        <end position="169"/>
    </location>
</feature>
<feature type="transmembrane region" description="Helical" evidence="1">
    <location>
        <begin position="12"/>
        <end position="31"/>
    </location>
</feature>
<feature type="transmembrane region" description="Helical" evidence="1">
    <location>
        <begin position="246"/>
        <end position="267"/>
    </location>
</feature>
<keyword evidence="1" id="KW-0472">Membrane</keyword>
<dbReference type="PANTHER" id="PTHR41771:SF1">
    <property type="entry name" value="MEMBRANE PROTEIN"/>
    <property type="match status" value="1"/>
</dbReference>
<feature type="transmembrane region" description="Helical" evidence="1">
    <location>
        <begin position="125"/>
        <end position="142"/>
    </location>
</feature>
<protein>
    <recommendedName>
        <fullName evidence="4">YibE/F family protein</fullName>
    </recommendedName>
</protein>
<keyword evidence="1" id="KW-1133">Transmembrane helix</keyword>
<organism evidence="2 3">
    <name type="scientific">Staphylococcus simulans UMC-CNS-990</name>
    <dbReference type="NCBI Taxonomy" id="1405498"/>
    <lineage>
        <taxon>Bacteria</taxon>
        <taxon>Bacillati</taxon>
        <taxon>Bacillota</taxon>
        <taxon>Bacilli</taxon>
        <taxon>Bacillales</taxon>
        <taxon>Staphylococcaceae</taxon>
        <taxon>Staphylococcus</taxon>
    </lineage>
</organism>
<evidence type="ECO:0000256" key="1">
    <source>
        <dbReference type="SAM" id="Phobius"/>
    </source>
</evidence>
<feature type="transmembrane region" description="Helical" evidence="1">
    <location>
        <begin position="303"/>
        <end position="321"/>
    </location>
</feature>